<dbReference type="InterPro" id="IPR045999">
    <property type="entry name" value="DUF5955"/>
</dbReference>
<keyword evidence="3" id="KW-1185">Reference proteome</keyword>
<reference evidence="2" key="1">
    <citation type="journal article" date="2014" name="Int. J. Syst. Evol. Microbiol.">
        <title>Complete genome sequence of Corynebacterium casei LMG S-19264T (=DSM 44701T), isolated from a smear-ripened cheese.</title>
        <authorList>
            <consortium name="US DOE Joint Genome Institute (JGI-PGF)"/>
            <person name="Walter F."/>
            <person name="Albersmeier A."/>
            <person name="Kalinowski J."/>
            <person name="Ruckert C."/>
        </authorList>
    </citation>
    <scope>NUCLEOTIDE SEQUENCE</scope>
    <source>
        <strain evidence="2">JCM 4122</strain>
    </source>
</reference>
<dbReference type="AlphaFoldDB" id="A0A919BLK3"/>
<evidence type="ECO:0000313" key="3">
    <source>
        <dbReference type="Proteomes" id="UP000632849"/>
    </source>
</evidence>
<comment type="caution">
    <text evidence="2">The sequence shown here is derived from an EMBL/GenBank/DDBJ whole genome shotgun (WGS) entry which is preliminary data.</text>
</comment>
<dbReference type="Proteomes" id="UP000632849">
    <property type="component" value="Unassembled WGS sequence"/>
</dbReference>
<dbReference type="EMBL" id="BNBE01000001">
    <property type="protein sequence ID" value="GHF95463.1"/>
    <property type="molecule type" value="Genomic_DNA"/>
</dbReference>
<evidence type="ECO:0000313" key="2">
    <source>
        <dbReference type="EMBL" id="GHF95463.1"/>
    </source>
</evidence>
<protein>
    <submittedName>
        <fullName evidence="2">Uncharacterized protein</fullName>
    </submittedName>
</protein>
<organism evidence="2 3">
    <name type="scientific">Streptomyces filamentosus</name>
    <name type="common">Streptomyces roseosporus</name>
    <dbReference type="NCBI Taxonomy" id="67294"/>
    <lineage>
        <taxon>Bacteria</taxon>
        <taxon>Bacillati</taxon>
        <taxon>Actinomycetota</taxon>
        <taxon>Actinomycetes</taxon>
        <taxon>Kitasatosporales</taxon>
        <taxon>Streptomycetaceae</taxon>
        <taxon>Streptomyces</taxon>
    </lineage>
</organism>
<proteinExistence type="predicted"/>
<dbReference type="Pfam" id="PF19380">
    <property type="entry name" value="DUF5955"/>
    <property type="match status" value="1"/>
</dbReference>
<name>A0A919BLK3_STRFL</name>
<sequence length="112" mass="11896">MSGDHHHYFGDVVNMRDGQGNQGIVHHHAPAVPVTREQALRAVRELAEALRTELPEPDRQALDEELAELGGPGEGTPRRRTLLAIAGIAASVGALGQPLLDSVRAALELLGS</sequence>
<evidence type="ECO:0000256" key="1">
    <source>
        <dbReference type="SAM" id="MobiDB-lite"/>
    </source>
</evidence>
<gene>
    <name evidence="2" type="ORF">GCM10017667_27050</name>
</gene>
<feature type="region of interest" description="Disordered" evidence="1">
    <location>
        <begin position="54"/>
        <end position="76"/>
    </location>
</feature>
<dbReference type="RefSeq" id="WP_170313834.1">
    <property type="nucleotide sequence ID" value="NZ_BNBE01000001.1"/>
</dbReference>
<accession>A0A919BLK3</accession>
<dbReference type="GeneID" id="95663877"/>
<reference evidence="2" key="2">
    <citation type="submission" date="2020-09" db="EMBL/GenBank/DDBJ databases">
        <authorList>
            <person name="Sun Q."/>
            <person name="Ohkuma M."/>
        </authorList>
    </citation>
    <scope>NUCLEOTIDE SEQUENCE</scope>
    <source>
        <strain evidence="2">JCM 4122</strain>
    </source>
</reference>